<reference evidence="2" key="1">
    <citation type="journal article" date="2019" name="Int. J. Syst. Evol. Microbiol.">
        <title>The Global Catalogue of Microorganisms (GCM) 10K type strain sequencing project: providing services to taxonomists for standard genome sequencing and annotation.</title>
        <authorList>
            <consortium name="The Broad Institute Genomics Platform"/>
            <consortium name="The Broad Institute Genome Sequencing Center for Infectious Disease"/>
            <person name="Wu L."/>
            <person name="Ma J."/>
        </authorList>
    </citation>
    <scope>NUCLEOTIDE SEQUENCE [LARGE SCALE GENOMIC DNA]</scope>
    <source>
        <strain evidence="2">CCM 8691</strain>
    </source>
</reference>
<gene>
    <name evidence="1" type="ORF">ACFOWA_17540</name>
</gene>
<name>A0ABV8PDC2_9SPHI</name>
<accession>A0ABV8PDC2</accession>
<dbReference type="RefSeq" id="WP_378987613.1">
    <property type="nucleotide sequence ID" value="NZ_JBHSBW010000013.1"/>
</dbReference>
<evidence type="ECO:0000313" key="1">
    <source>
        <dbReference type="EMBL" id="MFC4213003.1"/>
    </source>
</evidence>
<dbReference type="EMBL" id="JBHSBW010000013">
    <property type="protein sequence ID" value="MFC4213003.1"/>
    <property type="molecule type" value="Genomic_DNA"/>
</dbReference>
<dbReference type="Proteomes" id="UP001595789">
    <property type="component" value="Unassembled WGS sequence"/>
</dbReference>
<comment type="caution">
    <text evidence="1">The sequence shown here is derived from an EMBL/GenBank/DDBJ whole genome shotgun (WGS) entry which is preliminary data.</text>
</comment>
<proteinExistence type="predicted"/>
<sequence length="70" mass="7497">MAKHWKNGIAVTLSSGPESAFGQSIAITGTDIYEAGYRLGNSNGESSVAQYWKNGTSVSLNQWISICITE</sequence>
<protein>
    <submittedName>
        <fullName evidence="1">Uncharacterized protein</fullName>
    </submittedName>
</protein>
<keyword evidence="2" id="KW-1185">Reference proteome</keyword>
<evidence type="ECO:0000313" key="2">
    <source>
        <dbReference type="Proteomes" id="UP001595789"/>
    </source>
</evidence>
<organism evidence="1 2">
    <name type="scientific">Pedobacter lithocola</name>
    <dbReference type="NCBI Taxonomy" id="1908239"/>
    <lineage>
        <taxon>Bacteria</taxon>
        <taxon>Pseudomonadati</taxon>
        <taxon>Bacteroidota</taxon>
        <taxon>Sphingobacteriia</taxon>
        <taxon>Sphingobacteriales</taxon>
        <taxon>Sphingobacteriaceae</taxon>
        <taxon>Pedobacter</taxon>
    </lineage>
</organism>